<comment type="caution">
    <text evidence="1">The sequence shown here is derived from an EMBL/GenBank/DDBJ whole genome shotgun (WGS) entry which is preliminary data.</text>
</comment>
<evidence type="ECO:0000313" key="2">
    <source>
        <dbReference type="Proteomes" id="UP000821853"/>
    </source>
</evidence>
<protein>
    <recommendedName>
        <fullName evidence="3">Juvenile hormone acid methyltransferase</fullName>
    </recommendedName>
</protein>
<gene>
    <name evidence="1" type="ORF">HPB48_022953</name>
</gene>
<name>A0A9J6FP98_HAELO</name>
<dbReference type="OrthoDB" id="6504634at2759"/>
<dbReference type="EMBL" id="JABSTR010000002">
    <property type="protein sequence ID" value="KAH9364631.1"/>
    <property type="molecule type" value="Genomic_DNA"/>
</dbReference>
<dbReference type="Gene3D" id="3.40.50.150">
    <property type="entry name" value="Vaccinia Virus protein VP39"/>
    <property type="match status" value="1"/>
</dbReference>
<dbReference type="InterPro" id="IPR029063">
    <property type="entry name" value="SAM-dependent_MTases_sf"/>
</dbReference>
<dbReference type="VEuPathDB" id="VectorBase:HLOH_055184"/>
<sequence length="109" mass="12626">MFTITIPNAPYAYSFRSTPHRKIEYQNLDLMSDDEVAAFVREHGHFQRVYSFLTLHWITDQHHAVRNIEALMAPGGECFLVFSATIVQFDIYAALVESPRWQKYSNVSA</sequence>
<evidence type="ECO:0000313" key="1">
    <source>
        <dbReference type="EMBL" id="KAH9364631.1"/>
    </source>
</evidence>
<proteinExistence type="predicted"/>
<accession>A0A9J6FP98</accession>
<organism evidence="1 2">
    <name type="scientific">Haemaphysalis longicornis</name>
    <name type="common">Bush tick</name>
    <dbReference type="NCBI Taxonomy" id="44386"/>
    <lineage>
        <taxon>Eukaryota</taxon>
        <taxon>Metazoa</taxon>
        <taxon>Ecdysozoa</taxon>
        <taxon>Arthropoda</taxon>
        <taxon>Chelicerata</taxon>
        <taxon>Arachnida</taxon>
        <taxon>Acari</taxon>
        <taxon>Parasitiformes</taxon>
        <taxon>Ixodida</taxon>
        <taxon>Ixodoidea</taxon>
        <taxon>Ixodidae</taxon>
        <taxon>Haemaphysalinae</taxon>
        <taxon>Haemaphysalis</taxon>
    </lineage>
</organism>
<evidence type="ECO:0008006" key="3">
    <source>
        <dbReference type="Google" id="ProtNLM"/>
    </source>
</evidence>
<dbReference type="AlphaFoldDB" id="A0A9J6FP98"/>
<keyword evidence="2" id="KW-1185">Reference proteome</keyword>
<dbReference type="SUPFAM" id="SSF53335">
    <property type="entry name" value="S-adenosyl-L-methionine-dependent methyltransferases"/>
    <property type="match status" value="1"/>
</dbReference>
<dbReference type="Proteomes" id="UP000821853">
    <property type="component" value="Chromosome 10"/>
</dbReference>
<reference evidence="1 2" key="1">
    <citation type="journal article" date="2020" name="Cell">
        <title>Large-Scale Comparative Analyses of Tick Genomes Elucidate Their Genetic Diversity and Vector Capacities.</title>
        <authorList>
            <consortium name="Tick Genome and Microbiome Consortium (TIGMIC)"/>
            <person name="Jia N."/>
            <person name="Wang J."/>
            <person name="Shi W."/>
            <person name="Du L."/>
            <person name="Sun Y."/>
            <person name="Zhan W."/>
            <person name="Jiang J.F."/>
            <person name="Wang Q."/>
            <person name="Zhang B."/>
            <person name="Ji P."/>
            <person name="Bell-Sakyi L."/>
            <person name="Cui X.M."/>
            <person name="Yuan T.T."/>
            <person name="Jiang B.G."/>
            <person name="Yang W.F."/>
            <person name="Lam T.T."/>
            <person name="Chang Q.C."/>
            <person name="Ding S.J."/>
            <person name="Wang X.J."/>
            <person name="Zhu J.G."/>
            <person name="Ruan X.D."/>
            <person name="Zhao L."/>
            <person name="Wei J.T."/>
            <person name="Ye R.Z."/>
            <person name="Que T.C."/>
            <person name="Du C.H."/>
            <person name="Zhou Y.H."/>
            <person name="Cheng J.X."/>
            <person name="Dai P.F."/>
            <person name="Guo W.B."/>
            <person name="Han X.H."/>
            <person name="Huang E.J."/>
            <person name="Li L.F."/>
            <person name="Wei W."/>
            <person name="Gao Y.C."/>
            <person name="Liu J.Z."/>
            <person name="Shao H.Z."/>
            <person name="Wang X."/>
            <person name="Wang C.C."/>
            <person name="Yang T.C."/>
            <person name="Huo Q.B."/>
            <person name="Li W."/>
            <person name="Chen H.Y."/>
            <person name="Chen S.E."/>
            <person name="Zhou L.G."/>
            <person name="Ni X.B."/>
            <person name="Tian J.H."/>
            <person name="Sheng Y."/>
            <person name="Liu T."/>
            <person name="Pan Y.S."/>
            <person name="Xia L.Y."/>
            <person name="Li J."/>
            <person name="Zhao F."/>
            <person name="Cao W.C."/>
        </authorList>
    </citation>
    <scope>NUCLEOTIDE SEQUENCE [LARGE SCALE GENOMIC DNA]</scope>
    <source>
        <strain evidence="1">HaeL-2018</strain>
    </source>
</reference>